<keyword evidence="3" id="KW-0479">Metal-binding</keyword>
<dbReference type="RefSeq" id="WP_376864205.1">
    <property type="nucleotide sequence ID" value="NZ_JBHRYB010000001.1"/>
</dbReference>
<dbReference type="EMBL" id="JBHRYB010000001">
    <property type="protein sequence ID" value="MFC3678655.1"/>
    <property type="molecule type" value="Genomic_DNA"/>
</dbReference>
<dbReference type="NCBIfam" id="NF033749">
    <property type="entry name" value="bact_hemeryth"/>
    <property type="match status" value="1"/>
</dbReference>
<dbReference type="Gene3D" id="1.20.120.50">
    <property type="entry name" value="Hemerythrin-like"/>
    <property type="match status" value="1"/>
</dbReference>
<dbReference type="PROSITE" id="PS00550">
    <property type="entry name" value="HEMERYTHRINS"/>
    <property type="match status" value="1"/>
</dbReference>
<comment type="caution">
    <text evidence="6">The sequence shown here is derived from an EMBL/GenBank/DDBJ whole genome shotgun (WGS) entry which is preliminary data.</text>
</comment>
<sequence length="155" mass="18329">MEHYDWTADLDLGIDVIDSQHRRIVDYINEINDAIAQQDVTMVFDVMERLKDYTMDHFAFEEQLLKQAGYLLMEAHQQVHRRFEDRIAKYEESLLNGHDPFGVARRIRTALMAWLIQHIKQEDADYVPVVKKVLKREESWINGALKRIFGQPENA</sequence>
<dbReference type="NCBIfam" id="NF002007">
    <property type="entry name" value="PRK00808.1"/>
    <property type="match status" value="1"/>
</dbReference>
<comment type="similarity">
    <text evidence="1">Belongs to the hemerythrin family.</text>
</comment>
<proteinExistence type="inferred from homology"/>
<feature type="domain" description="Hemerythrin-like" evidence="5">
    <location>
        <begin position="13"/>
        <end position="129"/>
    </location>
</feature>
<dbReference type="CDD" id="cd12107">
    <property type="entry name" value="Hemerythrin"/>
    <property type="match status" value="1"/>
</dbReference>
<protein>
    <submittedName>
        <fullName evidence="6">Bacteriohemerythrin</fullName>
    </submittedName>
</protein>
<dbReference type="Proteomes" id="UP001595722">
    <property type="component" value="Unassembled WGS sequence"/>
</dbReference>
<evidence type="ECO:0000256" key="1">
    <source>
        <dbReference type="ARBA" id="ARBA00010587"/>
    </source>
</evidence>
<keyword evidence="4" id="KW-0408">Iron</keyword>
<keyword evidence="2" id="KW-0561">Oxygen transport</keyword>
<name>A0ABV7VN22_9GAMM</name>
<dbReference type="Pfam" id="PF01814">
    <property type="entry name" value="Hemerythrin"/>
    <property type="match status" value="1"/>
</dbReference>
<keyword evidence="2" id="KW-0813">Transport</keyword>
<accession>A0ABV7VN22</accession>
<keyword evidence="7" id="KW-1185">Reference proteome</keyword>
<dbReference type="NCBIfam" id="TIGR02481">
    <property type="entry name" value="hemeryth_dom"/>
    <property type="match status" value="1"/>
</dbReference>
<evidence type="ECO:0000256" key="2">
    <source>
        <dbReference type="ARBA" id="ARBA00022621"/>
    </source>
</evidence>
<organism evidence="6 7">
    <name type="scientific">Bacterioplanoides pacificum</name>
    <dbReference type="NCBI Taxonomy" id="1171596"/>
    <lineage>
        <taxon>Bacteria</taxon>
        <taxon>Pseudomonadati</taxon>
        <taxon>Pseudomonadota</taxon>
        <taxon>Gammaproteobacteria</taxon>
        <taxon>Oceanospirillales</taxon>
        <taxon>Oceanospirillaceae</taxon>
        <taxon>Bacterioplanoides</taxon>
    </lineage>
</organism>
<dbReference type="InterPro" id="IPR012827">
    <property type="entry name" value="Hemerythrin_metal-bd"/>
</dbReference>
<evidence type="ECO:0000313" key="6">
    <source>
        <dbReference type="EMBL" id="MFC3678655.1"/>
    </source>
</evidence>
<evidence type="ECO:0000313" key="7">
    <source>
        <dbReference type="Proteomes" id="UP001595722"/>
    </source>
</evidence>
<dbReference type="InterPro" id="IPR050669">
    <property type="entry name" value="Hemerythrin"/>
</dbReference>
<dbReference type="PANTHER" id="PTHR37164">
    <property type="entry name" value="BACTERIOHEMERYTHRIN"/>
    <property type="match status" value="1"/>
</dbReference>
<dbReference type="SUPFAM" id="SSF47188">
    <property type="entry name" value="Hemerythrin-like"/>
    <property type="match status" value="1"/>
</dbReference>
<evidence type="ECO:0000256" key="3">
    <source>
        <dbReference type="ARBA" id="ARBA00022723"/>
    </source>
</evidence>
<dbReference type="InterPro" id="IPR012312">
    <property type="entry name" value="Hemerythrin-like"/>
</dbReference>
<evidence type="ECO:0000259" key="5">
    <source>
        <dbReference type="Pfam" id="PF01814"/>
    </source>
</evidence>
<gene>
    <name evidence="6" type="ORF">ACFOMG_00850</name>
</gene>
<evidence type="ECO:0000256" key="4">
    <source>
        <dbReference type="ARBA" id="ARBA00023004"/>
    </source>
</evidence>
<dbReference type="PANTHER" id="PTHR37164:SF1">
    <property type="entry name" value="BACTERIOHEMERYTHRIN"/>
    <property type="match status" value="1"/>
</dbReference>
<dbReference type="InterPro" id="IPR035938">
    <property type="entry name" value="Hemerythrin-like_sf"/>
</dbReference>
<dbReference type="InterPro" id="IPR016131">
    <property type="entry name" value="Haemerythrin_Fe_BS"/>
</dbReference>
<reference evidence="7" key="1">
    <citation type="journal article" date="2019" name="Int. J. Syst. Evol. Microbiol.">
        <title>The Global Catalogue of Microorganisms (GCM) 10K type strain sequencing project: providing services to taxonomists for standard genome sequencing and annotation.</title>
        <authorList>
            <consortium name="The Broad Institute Genomics Platform"/>
            <consortium name="The Broad Institute Genome Sequencing Center for Infectious Disease"/>
            <person name="Wu L."/>
            <person name="Ma J."/>
        </authorList>
    </citation>
    <scope>NUCLEOTIDE SEQUENCE [LARGE SCALE GENOMIC DNA]</scope>
    <source>
        <strain evidence="7">KCTC 42424</strain>
    </source>
</reference>